<organism evidence="9 10">
    <name type="scientific">Arachnia rubra</name>
    <dbReference type="NCBI Taxonomy" id="1547448"/>
    <lineage>
        <taxon>Bacteria</taxon>
        <taxon>Bacillati</taxon>
        <taxon>Actinomycetota</taxon>
        <taxon>Actinomycetes</taxon>
        <taxon>Propionibacteriales</taxon>
        <taxon>Propionibacteriaceae</taxon>
        <taxon>Arachnia</taxon>
    </lineage>
</organism>
<dbReference type="Proteomes" id="UP000678513">
    <property type="component" value="Chromosome"/>
</dbReference>
<feature type="transmembrane region" description="Helical" evidence="8">
    <location>
        <begin position="276"/>
        <end position="294"/>
    </location>
</feature>
<comment type="similarity">
    <text evidence="2">Belongs to the binding-protein-dependent transport system permease family. FecCD subfamily.</text>
</comment>
<evidence type="ECO:0000256" key="5">
    <source>
        <dbReference type="ARBA" id="ARBA00022692"/>
    </source>
</evidence>
<keyword evidence="5 8" id="KW-0812">Transmembrane</keyword>
<dbReference type="InterPro" id="IPR037294">
    <property type="entry name" value="ABC_BtuC-like"/>
</dbReference>
<keyword evidence="7 8" id="KW-0472">Membrane</keyword>
<feature type="transmembrane region" description="Helical" evidence="8">
    <location>
        <begin position="63"/>
        <end position="84"/>
    </location>
</feature>
<evidence type="ECO:0000256" key="8">
    <source>
        <dbReference type="SAM" id="Phobius"/>
    </source>
</evidence>
<evidence type="ECO:0000256" key="2">
    <source>
        <dbReference type="ARBA" id="ARBA00007935"/>
    </source>
</evidence>
<comment type="subcellular location">
    <subcellularLocation>
        <location evidence="1">Cell membrane</location>
        <topology evidence="1">Multi-pass membrane protein</topology>
    </subcellularLocation>
</comment>
<evidence type="ECO:0000256" key="6">
    <source>
        <dbReference type="ARBA" id="ARBA00022989"/>
    </source>
</evidence>
<reference evidence="9 10" key="1">
    <citation type="submission" date="2021-03" db="EMBL/GenBank/DDBJ databases">
        <title>Human Oral Microbial Genomes.</title>
        <authorList>
            <person name="Johnston C.D."/>
            <person name="Chen T."/>
            <person name="Dewhirst F.E."/>
        </authorList>
    </citation>
    <scope>NUCLEOTIDE SEQUENCE [LARGE SCALE GENOMIC DNA]</scope>
    <source>
        <strain evidence="9 10">DSMZ 100122</strain>
    </source>
</reference>
<feature type="transmembrane region" description="Helical" evidence="8">
    <location>
        <begin position="300"/>
        <end position="325"/>
    </location>
</feature>
<dbReference type="EMBL" id="CP072384">
    <property type="protein sequence ID" value="QUC09674.1"/>
    <property type="molecule type" value="Genomic_DNA"/>
</dbReference>
<accession>A0ABX7Y8W2</accession>
<feature type="transmembrane region" description="Helical" evidence="8">
    <location>
        <begin position="91"/>
        <end position="111"/>
    </location>
</feature>
<feature type="transmembrane region" description="Helical" evidence="8">
    <location>
        <begin position="117"/>
        <end position="138"/>
    </location>
</feature>
<dbReference type="Gene3D" id="1.10.3470.10">
    <property type="entry name" value="ABC transporter involved in vitamin B12 uptake, BtuC"/>
    <property type="match status" value="1"/>
</dbReference>
<dbReference type="CDD" id="cd06550">
    <property type="entry name" value="TM_ABC_iron-siderophores_like"/>
    <property type="match status" value="1"/>
</dbReference>
<evidence type="ECO:0000256" key="4">
    <source>
        <dbReference type="ARBA" id="ARBA00022475"/>
    </source>
</evidence>
<feature type="transmembrane region" description="Helical" evidence="8">
    <location>
        <begin position="196"/>
        <end position="215"/>
    </location>
</feature>
<evidence type="ECO:0000313" key="9">
    <source>
        <dbReference type="EMBL" id="QUC09674.1"/>
    </source>
</evidence>
<keyword evidence="10" id="KW-1185">Reference proteome</keyword>
<gene>
    <name evidence="9" type="ORF">J5A65_09005</name>
</gene>
<protein>
    <submittedName>
        <fullName evidence="9">Iron ABC transporter permease</fullName>
    </submittedName>
</protein>
<dbReference type="PANTHER" id="PTHR30472">
    <property type="entry name" value="FERRIC ENTEROBACTIN TRANSPORT SYSTEM PERMEASE PROTEIN"/>
    <property type="match status" value="1"/>
</dbReference>
<feature type="transmembrane region" description="Helical" evidence="8">
    <location>
        <begin position="235"/>
        <end position="264"/>
    </location>
</feature>
<name>A0ABX7Y8W2_9ACTN</name>
<keyword evidence="6 8" id="KW-1133">Transmembrane helix</keyword>
<dbReference type="RefSeq" id="WP_212327655.1">
    <property type="nucleotide sequence ID" value="NZ_AP024463.1"/>
</dbReference>
<feature type="transmembrane region" description="Helical" evidence="8">
    <location>
        <begin position="145"/>
        <end position="168"/>
    </location>
</feature>
<evidence type="ECO:0000313" key="10">
    <source>
        <dbReference type="Proteomes" id="UP000678513"/>
    </source>
</evidence>
<dbReference type="InterPro" id="IPR000522">
    <property type="entry name" value="ABC_transptr_permease_BtuC"/>
</dbReference>
<dbReference type="PANTHER" id="PTHR30472:SF67">
    <property type="entry name" value="PERMEASE OF ABC TRANSPORTER-RELATED"/>
    <property type="match status" value="1"/>
</dbReference>
<evidence type="ECO:0000256" key="7">
    <source>
        <dbReference type="ARBA" id="ARBA00023136"/>
    </source>
</evidence>
<dbReference type="Pfam" id="PF01032">
    <property type="entry name" value="FecCD"/>
    <property type="match status" value="1"/>
</dbReference>
<sequence length="332" mass="33599">MRLVLLALALVLTPALTVTIGAAAVPLSEVIGVLASHVPGLDVQITWDRSIDAIVWDTRLPRIIAGVAVAAILGVSGVVLQAVVRNALAEPYVLGVSAGASSGAAFAIIILGTSAAAFVGLLAFGGALLATLLVLAVAGRTQSPLQLILGGLGVGFGFQALTNLIIFSSDSPETARAVMFWTLGSLARVGWESIPVITVAALLLTILMVLCGPILDALASGDRTAQAVGVEPARARILLLIPVSAAIALAVATAGGIGFVGLVVPHLVRSLIGPAHRLLVLGSALAAGLFLVWADAFARIAFAPAEVPIGVVTGLIGAPWLVLLVRRQGHSL</sequence>
<proteinExistence type="inferred from homology"/>
<evidence type="ECO:0000256" key="3">
    <source>
        <dbReference type="ARBA" id="ARBA00022448"/>
    </source>
</evidence>
<dbReference type="SUPFAM" id="SSF81345">
    <property type="entry name" value="ABC transporter involved in vitamin B12 uptake, BtuC"/>
    <property type="match status" value="1"/>
</dbReference>
<evidence type="ECO:0000256" key="1">
    <source>
        <dbReference type="ARBA" id="ARBA00004651"/>
    </source>
</evidence>
<keyword evidence="3" id="KW-0813">Transport</keyword>
<keyword evidence="4" id="KW-1003">Cell membrane</keyword>